<keyword evidence="2" id="KW-1185">Reference proteome</keyword>
<accession>A0A2T4CGI6</accession>
<sequence length="101" mass="11456">MLVPGLLLPGWRDGAGWFDRASKLPRIWMTERLAEVGSELCRLGEKCVCVCVCVCGCVDERERREGTRRKKKRKRICCGQWVYKLVGALICRALLSSLLLS</sequence>
<dbReference type="Proteomes" id="UP000240760">
    <property type="component" value="Unassembled WGS sequence"/>
</dbReference>
<gene>
    <name evidence="1" type="ORF">M440DRAFT_1133178</name>
</gene>
<dbReference type="AlphaFoldDB" id="A0A2T4CGI6"/>
<reference evidence="1 2" key="1">
    <citation type="submission" date="2016-07" db="EMBL/GenBank/DDBJ databases">
        <title>Multiple horizontal gene transfer events from other fungi enriched the ability of initially mycotrophic Trichoderma (Ascomycota) to feed on dead plant biomass.</title>
        <authorList>
            <consortium name="DOE Joint Genome Institute"/>
            <person name="Aerts A."/>
            <person name="Atanasova L."/>
            <person name="Chenthamara K."/>
            <person name="Zhang J."/>
            <person name="Grujic M."/>
            <person name="Henrissat B."/>
            <person name="Kuo A."/>
            <person name="Salamov A."/>
            <person name="Lipzen A."/>
            <person name="Labutti K."/>
            <person name="Barry K."/>
            <person name="Miao Y."/>
            <person name="Rahimi M.J."/>
            <person name="Shen Q."/>
            <person name="Grigoriev I.V."/>
            <person name="Kubicek C.P."/>
            <person name="Druzhinina I.S."/>
        </authorList>
    </citation>
    <scope>NUCLEOTIDE SEQUENCE [LARGE SCALE GENOMIC DNA]</scope>
    <source>
        <strain evidence="1 2">ATCC 18648</strain>
    </source>
</reference>
<evidence type="ECO:0000313" key="2">
    <source>
        <dbReference type="Proteomes" id="UP000240760"/>
    </source>
</evidence>
<evidence type="ECO:0000313" key="1">
    <source>
        <dbReference type="EMBL" id="PTB80685.1"/>
    </source>
</evidence>
<proteinExistence type="predicted"/>
<protein>
    <submittedName>
        <fullName evidence="1">Uncharacterized protein</fullName>
    </submittedName>
</protein>
<dbReference type="EMBL" id="KZ679127">
    <property type="protein sequence ID" value="PTB80685.1"/>
    <property type="molecule type" value="Genomic_DNA"/>
</dbReference>
<name>A0A2T4CGI6_TRILO</name>
<organism evidence="1 2">
    <name type="scientific">Trichoderma longibrachiatum ATCC 18648</name>
    <dbReference type="NCBI Taxonomy" id="983965"/>
    <lineage>
        <taxon>Eukaryota</taxon>
        <taxon>Fungi</taxon>
        <taxon>Dikarya</taxon>
        <taxon>Ascomycota</taxon>
        <taxon>Pezizomycotina</taxon>
        <taxon>Sordariomycetes</taxon>
        <taxon>Hypocreomycetidae</taxon>
        <taxon>Hypocreales</taxon>
        <taxon>Hypocreaceae</taxon>
        <taxon>Trichoderma</taxon>
    </lineage>
</organism>